<protein>
    <submittedName>
        <fullName evidence="1">Uncharacterized protein</fullName>
    </submittedName>
</protein>
<dbReference type="Proteomes" id="UP001190700">
    <property type="component" value="Unassembled WGS sequence"/>
</dbReference>
<sequence>MVQQGGSEIRRTVTLENAAVKTGADTKQDEAGADVEVVVREELVEGERRVTHRPPLRGEDWAPREQAGVTICAQRVARQHMMCPTLGKPALNVPSAEQAGVGCAQSWASRRCMRPALGKPALHVPSVGQAGVIIMRPALGKPVLYVPSAG</sequence>
<evidence type="ECO:0000313" key="1">
    <source>
        <dbReference type="EMBL" id="KAK3279952.1"/>
    </source>
</evidence>
<dbReference type="EMBL" id="LGRX02004597">
    <property type="protein sequence ID" value="KAK3279952.1"/>
    <property type="molecule type" value="Genomic_DNA"/>
</dbReference>
<evidence type="ECO:0000313" key="2">
    <source>
        <dbReference type="Proteomes" id="UP001190700"/>
    </source>
</evidence>
<accession>A0AAE0GKS3</accession>
<gene>
    <name evidence="1" type="ORF">CYMTET_12185</name>
</gene>
<proteinExistence type="predicted"/>
<organism evidence="1 2">
    <name type="scientific">Cymbomonas tetramitiformis</name>
    <dbReference type="NCBI Taxonomy" id="36881"/>
    <lineage>
        <taxon>Eukaryota</taxon>
        <taxon>Viridiplantae</taxon>
        <taxon>Chlorophyta</taxon>
        <taxon>Pyramimonadophyceae</taxon>
        <taxon>Pyramimonadales</taxon>
        <taxon>Pyramimonadaceae</taxon>
        <taxon>Cymbomonas</taxon>
    </lineage>
</organism>
<reference evidence="1 2" key="1">
    <citation type="journal article" date="2015" name="Genome Biol. Evol.">
        <title>Comparative Genomics of a Bacterivorous Green Alga Reveals Evolutionary Causalities and Consequences of Phago-Mixotrophic Mode of Nutrition.</title>
        <authorList>
            <person name="Burns J.A."/>
            <person name="Paasch A."/>
            <person name="Narechania A."/>
            <person name="Kim E."/>
        </authorList>
    </citation>
    <scope>NUCLEOTIDE SEQUENCE [LARGE SCALE GENOMIC DNA]</scope>
    <source>
        <strain evidence="1 2">PLY_AMNH</strain>
    </source>
</reference>
<comment type="caution">
    <text evidence="1">The sequence shown here is derived from an EMBL/GenBank/DDBJ whole genome shotgun (WGS) entry which is preliminary data.</text>
</comment>
<keyword evidence="2" id="KW-1185">Reference proteome</keyword>
<dbReference type="AlphaFoldDB" id="A0AAE0GKS3"/>
<name>A0AAE0GKS3_9CHLO</name>